<proteinExistence type="predicted"/>
<comment type="caution">
    <text evidence="1">The sequence shown here is derived from an EMBL/GenBank/DDBJ whole genome shotgun (WGS) entry which is preliminary data.</text>
</comment>
<evidence type="ECO:0000313" key="2">
    <source>
        <dbReference type="Proteomes" id="UP001497680"/>
    </source>
</evidence>
<dbReference type="EMBL" id="MU394463">
    <property type="protein sequence ID" value="KAI6080252.1"/>
    <property type="molecule type" value="Genomic_DNA"/>
</dbReference>
<accession>A0ACC0CII2</accession>
<evidence type="ECO:0000313" key="1">
    <source>
        <dbReference type="EMBL" id="KAI6080252.1"/>
    </source>
</evidence>
<keyword evidence="2" id="KW-1185">Reference proteome</keyword>
<protein>
    <submittedName>
        <fullName evidence="1">Heterokaryon incompatibility protein-domain-containing protein</fullName>
    </submittedName>
</protein>
<sequence>MSNQSRRRTTDNVPNCTTNSSPTFRYQPLNTGVDCMRLLEIHPADNDDEPLTGNLAPVEFGEKPQYEALSYMWGDSAALRPISINRQTIFVRKNLFDALLYLRNQRRKLRIWIDALCINQEDIAERNRQLRIMHHIYSRARTVIVWLGESYSQYNDMIKGLRTRQNEICADTTMDSLESQSQDRTTSFEIIDEREREMVGKLYNDGYWRRVWIIQEIGRADCVEVCFGRSDPMRWDLFVHLIAMHTVGDDGPIRLHQLRERRHDGSHTFKQLLKDHRQSECEEPRDKVYGLVGLAIDAQRFPMDYSKSLIDVWTDVMHFTHVKGLLPETEIIPFGSLVKHILMGKLCTPFQQVRQQYRTNCELDSTMVSNTSRNLFKVSGRIIGQVIHIGPSTVDIVGRLDAVDDWNEKVQDNFYSQVESAQFESRRLVHSILTLPKINTCSNSISIVQWVVRYSNLNYQSEYTGLKVCISSIKGFQQRESREKIAEVSDNARLFQLRNQNHTDQPWKMGIASCQTKEGDLLVWIADLKQAIVLRVQIQDDDMALLQIIGTAWVTDDVAKMNTNHSQRLEYFHSTWNSLPLQLDAPTIFQLLAQNDDVYGT</sequence>
<gene>
    <name evidence="1" type="ORF">F4821DRAFT_273964</name>
</gene>
<reference evidence="1 2" key="1">
    <citation type="journal article" date="2022" name="New Phytol.">
        <title>Ecological generalism drives hyperdiversity of secondary metabolite gene clusters in xylarialean endophytes.</title>
        <authorList>
            <person name="Franco M.E.E."/>
            <person name="Wisecaver J.H."/>
            <person name="Arnold A.E."/>
            <person name="Ju Y.M."/>
            <person name="Slot J.C."/>
            <person name="Ahrendt S."/>
            <person name="Moore L.P."/>
            <person name="Eastman K.E."/>
            <person name="Scott K."/>
            <person name="Konkel Z."/>
            <person name="Mondo S.J."/>
            <person name="Kuo A."/>
            <person name="Hayes R.D."/>
            <person name="Haridas S."/>
            <person name="Andreopoulos B."/>
            <person name="Riley R."/>
            <person name="LaButti K."/>
            <person name="Pangilinan J."/>
            <person name="Lipzen A."/>
            <person name="Amirebrahimi M."/>
            <person name="Yan J."/>
            <person name="Adam C."/>
            <person name="Keymanesh K."/>
            <person name="Ng V."/>
            <person name="Louie K."/>
            <person name="Northen T."/>
            <person name="Drula E."/>
            <person name="Henrissat B."/>
            <person name="Hsieh H.M."/>
            <person name="Youens-Clark K."/>
            <person name="Lutzoni F."/>
            <person name="Miadlikowska J."/>
            <person name="Eastwood D.C."/>
            <person name="Hamelin R.C."/>
            <person name="Grigoriev I.V."/>
            <person name="U'Ren J.M."/>
        </authorList>
    </citation>
    <scope>NUCLEOTIDE SEQUENCE [LARGE SCALE GENOMIC DNA]</scope>
    <source>
        <strain evidence="1 2">ER1909</strain>
    </source>
</reference>
<dbReference type="Proteomes" id="UP001497680">
    <property type="component" value="Unassembled WGS sequence"/>
</dbReference>
<organism evidence="1 2">
    <name type="scientific">Hypoxylon rubiginosum</name>
    <dbReference type="NCBI Taxonomy" id="110542"/>
    <lineage>
        <taxon>Eukaryota</taxon>
        <taxon>Fungi</taxon>
        <taxon>Dikarya</taxon>
        <taxon>Ascomycota</taxon>
        <taxon>Pezizomycotina</taxon>
        <taxon>Sordariomycetes</taxon>
        <taxon>Xylariomycetidae</taxon>
        <taxon>Xylariales</taxon>
        <taxon>Hypoxylaceae</taxon>
        <taxon>Hypoxylon</taxon>
    </lineage>
</organism>
<name>A0ACC0CII2_9PEZI</name>